<reference evidence="11 12" key="1">
    <citation type="submission" date="2022-05" db="EMBL/GenBank/DDBJ databases">
        <authorList>
            <consortium name="Genoscope - CEA"/>
            <person name="William W."/>
        </authorList>
    </citation>
    <scope>NUCLEOTIDE SEQUENCE [LARGE SCALE GENOMIC DNA]</scope>
</reference>
<dbReference type="InterPro" id="IPR001258">
    <property type="entry name" value="NHL_repeat"/>
</dbReference>
<sequence>MASATPATPSTKETTNYARLCRVLVDVGTCALRDCFDAICLPPTLNTVLAASQPVLHSFRSRRIINATQWGKLFPAVPASVSSRDFDITLLIILLRNICGLAPPLTGWDALPATTDVSREADIARVKYFRNTVYGHAEHASVDDATFNKHWKEIRDTLVRLGGVTYEVAIDNLEFCCMDPDMECHYKNLLHQWKNDEDTVKDELKKIGSDVEEFSTGIKEIGTNREIAHYEEYAESTRESLKRSRERITTVRKEVMTSAQELRRLLDEHEKAMKTSLDKIERKEQREHEAKLQHYQGPINQLQDHVERFENILQREKSAEILQANHDLIERCRGLLNAERLNIHEPSHTRYEENKENVEKARSALLALGKVTVITTDPLTSMGLHEFELGSEKTFKITTNDADGNRCYNEQDLLNVEFQSPSGQVVRPKIVPSKNGEYSVTYKPDNVGKHKLLIAVNGEPLTGSPWRVHVTPHRYKYLTSLFRKRQKECDCPSSIAVDEKSDNVAVTYYEDSVQLFQLQGTCLTAIKQIGVPRPTSVAFTKSGELIVVASNKIACYDESYKFIKHLNNRHLKKPGHLSIAPDGRMETDQLVEVFSLYYGTGNCHSKNMKNQIGKFKFTQLSLKANRITFAYLSQRKAHQPRDVLSYELHVSPSPCSPVHNDGSLRKPIKSDPSVVEEGSHCCPASLPAPAHNFIAHIMDDMAFIQVHKSIRASTFSASQLASTYFIIINTAILIVLLCKTSTRHRKNSKQSGIVAIDSCFALFVLISCRVNFHHGFLFMASATPATPSTKETTNYARLCRVLVDVGTCALRDCFDAICLPPTLNTVLAASQPVLHSFRSRRIINATQWGKLFPAVPASVSSRDFDITLLIILLRNICGLAPPLTGWDALPATTDVSREADIARVKYFRNTVYGHAEHASVDDATFNKHWKEIRDTLVRLGGVTYEVAIDNLEFCCMDPDMECHYKNLLHQWKNDEDTVKDELKKNWIRQIGTNVKNLSKKLDDLVVATMIPAREANDEGNGLRLKEILDTTLVCREKFHENEPLTSFCNQCKVCICNKCRQTRHNNHPTEDIHQAAEQHKVDIEEIVQEMKREIAEYKEHLEKTRESFKRSRERIATARNKVMTSVEELVRLLKEHEKAMITSLDVIEGKEQREQAAQLEHFQFSMNQLQKHIEWWEDILLRQNSVEILQAHHTLVGRCRGLLNSDKLNIYKPPHIRYQTNKEHDDSLRDAIPALGRVVGSSTDPLQSVAEGTGLKEGEVGRDASFKITTKDSAGKQCYDVDDYVHVKVQTPSGEELTNVIVAGKDGEYSVTYTPNCDGQHDVLVAVNCQPLSASPWRVHVEPHSYKSVVSFNLQGKEKRQFNPLDIAIHDKLRNVAVADYWNGVHLVKLEGTSHKVYKTHKLTIPTAVAFSRSGELIVIASKKIFRFNENDKFIGYVTKTHLREPKHLTIARDGCMVVCDWGDHAVKVLSSDGSQLLLTISDPDSTCPWLSVCHQNMFFVSYPVAGCVKVFSEDGGCLRSIGMSESDDGRLTLPLGLAIDRFNNLVVCDYVKRRLQIFTVDGKFVNSIEGQHTGLCEPYSVAVSSTGQLFVTDVDRNRLHIFQ</sequence>
<dbReference type="InterPro" id="IPR014756">
    <property type="entry name" value="Ig_E-set"/>
</dbReference>
<keyword evidence="4" id="KW-0862">Zinc</keyword>
<evidence type="ECO:0000256" key="7">
    <source>
        <dbReference type="PROSITE-ProRule" id="PRU00504"/>
    </source>
</evidence>
<feature type="repeat" description="Filamin" evidence="6">
    <location>
        <begin position="383"/>
        <end position="470"/>
    </location>
</feature>
<keyword evidence="1" id="KW-0479">Metal-binding</keyword>
<accession>A0ABN8MT74</accession>
<gene>
    <name evidence="11" type="ORF">PLOB_00024767</name>
</gene>
<proteinExistence type="predicted"/>
<dbReference type="SUPFAM" id="SSF101898">
    <property type="entry name" value="NHL repeat"/>
    <property type="match status" value="2"/>
</dbReference>
<evidence type="ECO:0000256" key="6">
    <source>
        <dbReference type="PROSITE-ProRule" id="PRU00087"/>
    </source>
</evidence>
<dbReference type="Pfam" id="PF18738">
    <property type="entry name" value="HEPN_DZIP3"/>
    <property type="match status" value="2"/>
</dbReference>
<evidence type="ECO:0000256" key="3">
    <source>
        <dbReference type="ARBA" id="ARBA00022771"/>
    </source>
</evidence>
<dbReference type="InterPro" id="IPR041249">
    <property type="entry name" value="HEPN_DZIP3"/>
</dbReference>
<feature type="transmembrane region" description="Helical" evidence="9">
    <location>
        <begin position="721"/>
        <end position="740"/>
    </location>
</feature>
<dbReference type="CDD" id="cd05819">
    <property type="entry name" value="NHL"/>
    <property type="match status" value="1"/>
</dbReference>
<dbReference type="EMBL" id="CALNXK010000003">
    <property type="protein sequence ID" value="CAH3034878.1"/>
    <property type="molecule type" value="Genomic_DNA"/>
</dbReference>
<dbReference type="PROSITE" id="PS50119">
    <property type="entry name" value="ZF_BBOX"/>
    <property type="match status" value="1"/>
</dbReference>
<dbReference type="InterPro" id="IPR013783">
    <property type="entry name" value="Ig-like_fold"/>
</dbReference>
<keyword evidence="2" id="KW-0677">Repeat</keyword>
<keyword evidence="9" id="KW-0472">Membrane</keyword>
<organism evidence="11 12">
    <name type="scientific">Porites lobata</name>
    <dbReference type="NCBI Taxonomy" id="104759"/>
    <lineage>
        <taxon>Eukaryota</taxon>
        <taxon>Metazoa</taxon>
        <taxon>Cnidaria</taxon>
        <taxon>Anthozoa</taxon>
        <taxon>Hexacorallia</taxon>
        <taxon>Scleractinia</taxon>
        <taxon>Fungiina</taxon>
        <taxon>Poritidae</taxon>
        <taxon>Porites</taxon>
    </lineage>
</organism>
<dbReference type="Pfam" id="PF00630">
    <property type="entry name" value="Filamin"/>
    <property type="match status" value="2"/>
</dbReference>
<dbReference type="InterPro" id="IPR011042">
    <property type="entry name" value="6-blade_b-propeller_TolB-like"/>
</dbReference>
<dbReference type="InterPro" id="IPR017868">
    <property type="entry name" value="Filamin/ABP280_repeat-like"/>
</dbReference>
<dbReference type="Gene3D" id="3.30.160.60">
    <property type="entry name" value="Classic Zinc Finger"/>
    <property type="match status" value="1"/>
</dbReference>
<dbReference type="PANTHER" id="PTHR24104">
    <property type="entry name" value="E3 UBIQUITIN-PROTEIN LIGASE NHLRC1-RELATED"/>
    <property type="match status" value="1"/>
</dbReference>
<evidence type="ECO:0000256" key="2">
    <source>
        <dbReference type="ARBA" id="ARBA00022737"/>
    </source>
</evidence>
<evidence type="ECO:0000256" key="5">
    <source>
        <dbReference type="PROSITE-ProRule" id="PRU00024"/>
    </source>
</evidence>
<protein>
    <recommendedName>
        <fullName evidence="10">B box-type domain-containing protein</fullName>
    </recommendedName>
</protein>
<feature type="coiled-coil region" evidence="8">
    <location>
        <begin position="252"/>
        <end position="319"/>
    </location>
</feature>
<dbReference type="SUPFAM" id="SSF81296">
    <property type="entry name" value="E set domains"/>
    <property type="match status" value="2"/>
</dbReference>
<feature type="coiled-coil region" evidence="8">
    <location>
        <begin position="1073"/>
        <end position="1121"/>
    </location>
</feature>
<evidence type="ECO:0000256" key="4">
    <source>
        <dbReference type="ARBA" id="ARBA00022833"/>
    </source>
</evidence>
<keyword evidence="8" id="KW-0175">Coiled coil</keyword>
<evidence type="ECO:0000256" key="9">
    <source>
        <dbReference type="SAM" id="Phobius"/>
    </source>
</evidence>
<feature type="repeat" description="Filamin" evidence="6">
    <location>
        <begin position="1240"/>
        <end position="1341"/>
    </location>
</feature>
<dbReference type="Gene3D" id="2.60.40.10">
    <property type="entry name" value="Immunoglobulins"/>
    <property type="match status" value="2"/>
</dbReference>
<dbReference type="Pfam" id="PF00643">
    <property type="entry name" value="zf-B_box"/>
    <property type="match status" value="1"/>
</dbReference>
<dbReference type="Proteomes" id="UP001159405">
    <property type="component" value="Unassembled WGS sequence"/>
</dbReference>
<comment type="caution">
    <text evidence="11">The sequence shown here is derived from an EMBL/GenBank/DDBJ whole genome shotgun (WGS) entry which is preliminary data.</text>
</comment>
<dbReference type="SMART" id="SM00557">
    <property type="entry name" value="IG_FLMN"/>
    <property type="match status" value="2"/>
</dbReference>
<keyword evidence="3 5" id="KW-0863">Zinc-finger</keyword>
<dbReference type="PROSITE" id="PS50194">
    <property type="entry name" value="FILAMIN_REPEAT"/>
    <property type="match status" value="2"/>
</dbReference>
<feature type="repeat" description="NHL" evidence="7">
    <location>
        <begin position="1564"/>
        <end position="1604"/>
    </location>
</feature>
<dbReference type="InterPro" id="IPR000315">
    <property type="entry name" value="Znf_B-box"/>
</dbReference>
<dbReference type="InterPro" id="IPR001298">
    <property type="entry name" value="Filamin/ABP280_rpt"/>
</dbReference>
<feature type="domain" description="B box-type" evidence="10">
    <location>
        <begin position="1029"/>
        <end position="1072"/>
    </location>
</feature>
<evidence type="ECO:0000259" key="10">
    <source>
        <dbReference type="PROSITE" id="PS50119"/>
    </source>
</evidence>
<dbReference type="PANTHER" id="PTHR24104:SF57">
    <property type="entry name" value="BEE-MILK PROTEIN"/>
    <property type="match status" value="1"/>
</dbReference>
<feature type="repeat" description="NHL" evidence="7">
    <location>
        <begin position="1519"/>
        <end position="1562"/>
    </location>
</feature>
<keyword evidence="12" id="KW-1185">Reference proteome</keyword>
<dbReference type="InterPro" id="IPR050952">
    <property type="entry name" value="TRIM-NHL_E3_ligases"/>
</dbReference>
<keyword evidence="9" id="KW-0812">Transmembrane</keyword>
<evidence type="ECO:0000256" key="1">
    <source>
        <dbReference type="ARBA" id="ARBA00022723"/>
    </source>
</evidence>
<evidence type="ECO:0000256" key="8">
    <source>
        <dbReference type="SAM" id="Coils"/>
    </source>
</evidence>
<evidence type="ECO:0000313" key="12">
    <source>
        <dbReference type="Proteomes" id="UP001159405"/>
    </source>
</evidence>
<feature type="transmembrane region" description="Helical" evidence="9">
    <location>
        <begin position="752"/>
        <end position="772"/>
    </location>
</feature>
<name>A0ABN8MT74_9CNID</name>
<evidence type="ECO:0000313" key="11">
    <source>
        <dbReference type="EMBL" id="CAH3034878.1"/>
    </source>
</evidence>
<keyword evidence="9" id="KW-1133">Transmembrane helix</keyword>
<dbReference type="SUPFAM" id="SSF57845">
    <property type="entry name" value="B-box zinc-binding domain"/>
    <property type="match status" value="1"/>
</dbReference>
<dbReference type="CDD" id="cd19756">
    <property type="entry name" value="Bbox2"/>
    <property type="match status" value="1"/>
</dbReference>
<dbReference type="Gene3D" id="2.120.10.30">
    <property type="entry name" value="TolB, C-terminal domain"/>
    <property type="match status" value="3"/>
</dbReference>
<dbReference type="PROSITE" id="PS51125">
    <property type="entry name" value="NHL"/>
    <property type="match status" value="2"/>
</dbReference>